<protein>
    <submittedName>
        <fullName evidence="1">Uncharacterized protein</fullName>
    </submittedName>
</protein>
<gene>
    <name evidence="1" type="ORF">MSZNOR_5051</name>
</gene>
<dbReference type="SUPFAM" id="SSF143081">
    <property type="entry name" value="BB1717-like"/>
    <property type="match status" value="1"/>
</dbReference>
<evidence type="ECO:0000313" key="2">
    <source>
        <dbReference type="Proteomes" id="UP001162030"/>
    </source>
</evidence>
<dbReference type="EMBL" id="OX458333">
    <property type="protein sequence ID" value="CAI8978192.1"/>
    <property type="molecule type" value="Genomic_DNA"/>
</dbReference>
<name>A0ABN8XAN8_9GAMM</name>
<accession>A0ABN8XAN8</accession>
<dbReference type="InterPro" id="IPR003738">
    <property type="entry name" value="SRAP"/>
</dbReference>
<dbReference type="InterPro" id="IPR036590">
    <property type="entry name" value="SRAP-like"/>
</dbReference>
<proteinExistence type="predicted"/>
<dbReference type="Proteomes" id="UP001162030">
    <property type="component" value="Chromosome"/>
</dbReference>
<dbReference type="Gene3D" id="3.90.1680.10">
    <property type="entry name" value="SOS response associated peptidase-like"/>
    <property type="match status" value="1"/>
</dbReference>
<organism evidence="1 2">
    <name type="scientific">Methylocaldum szegediense</name>
    <dbReference type="NCBI Taxonomy" id="73780"/>
    <lineage>
        <taxon>Bacteria</taxon>
        <taxon>Pseudomonadati</taxon>
        <taxon>Pseudomonadota</taxon>
        <taxon>Gammaproteobacteria</taxon>
        <taxon>Methylococcales</taxon>
        <taxon>Methylococcaceae</taxon>
        <taxon>Methylocaldum</taxon>
    </lineage>
</organism>
<dbReference type="Pfam" id="PF02586">
    <property type="entry name" value="SRAP"/>
    <property type="match status" value="1"/>
</dbReference>
<reference evidence="1 2" key="1">
    <citation type="submission" date="2023-03" db="EMBL/GenBank/DDBJ databases">
        <authorList>
            <person name="Pearce D."/>
        </authorList>
    </citation>
    <scope>NUCLEOTIDE SEQUENCE [LARGE SCALE GENOMIC DNA]</scope>
    <source>
        <strain evidence="1">Msz</strain>
    </source>
</reference>
<evidence type="ECO:0000313" key="1">
    <source>
        <dbReference type="EMBL" id="CAI8978192.1"/>
    </source>
</evidence>
<sequence length="66" mass="7555">MIATIHDRMRVILRPSAHETWLVLPPLKTAQTLLQPYVAEPTHIYPVRRQVNKPKNDDPSSLEPSS</sequence>
<keyword evidence="2" id="KW-1185">Reference proteome</keyword>